<dbReference type="PANTHER" id="PTHR44140">
    <property type="entry name" value="LD25575P"/>
    <property type="match status" value="1"/>
</dbReference>
<keyword evidence="12" id="KW-1185">Reference proteome</keyword>
<comment type="subcellular location">
    <subcellularLocation>
        <location evidence="1">Endoplasmic reticulum lumen</location>
    </subcellularLocation>
</comment>
<feature type="region of interest" description="Disordered" evidence="7">
    <location>
        <begin position="455"/>
        <end position="476"/>
    </location>
</feature>
<dbReference type="PANTHER" id="PTHR44140:SF2">
    <property type="entry name" value="LD25575P"/>
    <property type="match status" value="1"/>
</dbReference>
<dbReference type="FunFam" id="1.25.40.10:FF:000224">
    <property type="entry name" value="DnaJ and TPR domain protein"/>
    <property type="match status" value="1"/>
</dbReference>
<dbReference type="PROSITE" id="PS50293">
    <property type="entry name" value="TPR_REGION"/>
    <property type="match status" value="1"/>
</dbReference>
<keyword evidence="4 6" id="KW-0802">TPR repeat</keyword>
<dbReference type="EMBL" id="KB632368">
    <property type="protein sequence ID" value="ERL93679.1"/>
    <property type="molecule type" value="Genomic_DNA"/>
</dbReference>
<dbReference type="Proteomes" id="UP000019118">
    <property type="component" value="Unassembled WGS sequence"/>
</dbReference>
<dbReference type="PROSITE" id="PS50005">
    <property type="entry name" value="TPR"/>
    <property type="match status" value="5"/>
</dbReference>
<dbReference type="SUPFAM" id="SSF46565">
    <property type="entry name" value="Chaperone J-domain"/>
    <property type="match status" value="1"/>
</dbReference>
<dbReference type="STRING" id="77166.N6T1I4"/>
<evidence type="ECO:0000313" key="13">
    <source>
        <dbReference type="Proteomes" id="UP000030742"/>
    </source>
</evidence>
<dbReference type="OMA" id="PFAHFQH"/>
<feature type="repeat" description="TPR" evidence="6">
    <location>
        <begin position="110"/>
        <end position="143"/>
    </location>
</feature>
<dbReference type="HOGENOM" id="CLU_015935_0_1_1"/>
<dbReference type="InterPro" id="IPR051727">
    <property type="entry name" value="DnaJ_C3_Co-chaperones"/>
</dbReference>
<name>N6T1I4_DENPD</name>
<keyword evidence="5" id="KW-0256">Endoplasmic reticulum</keyword>
<dbReference type="AlphaFoldDB" id="N6T1I4"/>
<dbReference type="GO" id="GO:0005788">
    <property type="term" value="C:endoplasmic reticulum lumen"/>
    <property type="evidence" value="ECO:0007669"/>
    <property type="project" value="UniProtKB-SubCell"/>
</dbReference>
<feature type="repeat" description="TPR" evidence="6">
    <location>
        <begin position="42"/>
        <end position="75"/>
    </location>
</feature>
<feature type="repeat" description="TPR" evidence="6">
    <location>
        <begin position="224"/>
        <end position="257"/>
    </location>
</feature>
<dbReference type="Pfam" id="PF13181">
    <property type="entry name" value="TPR_8"/>
    <property type="match status" value="2"/>
</dbReference>
<dbReference type="InterPro" id="IPR001623">
    <property type="entry name" value="DnaJ_domain"/>
</dbReference>
<dbReference type="InterPro" id="IPR019734">
    <property type="entry name" value="TPR_rpt"/>
</dbReference>
<evidence type="ECO:0000256" key="2">
    <source>
        <dbReference type="ARBA" id="ARBA00022729"/>
    </source>
</evidence>
<evidence type="ECO:0000256" key="1">
    <source>
        <dbReference type="ARBA" id="ARBA00004319"/>
    </source>
</evidence>
<keyword evidence="3" id="KW-0677">Repeat</keyword>
<dbReference type="SMART" id="SM00028">
    <property type="entry name" value="TPR"/>
    <property type="match status" value="7"/>
</dbReference>
<evidence type="ECO:0000256" key="3">
    <source>
        <dbReference type="ARBA" id="ARBA00022737"/>
    </source>
</evidence>
<dbReference type="GO" id="GO:0051087">
    <property type="term" value="F:protein-folding chaperone binding"/>
    <property type="evidence" value="ECO:0007669"/>
    <property type="project" value="TreeGrafter"/>
</dbReference>
<evidence type="ECO:0000256" key="5">
    <source>
        <dbReference type="ARBA" id="ARBA00022824"/>
    </source>
</evidence>
<dbReference type="OrthoDB" id="1726119at2759"/>
<proteinExistence type="predicted"/>
<protein>
    <recommendedName>
        <fullName evidence="8">J domain-containing protein</fullName>
    </recommendedName>
</protein>
<dbReference type="Gene3D" id="1.25.40.10">
    <property type="entry name" value="Tetratricopeptide repeat domain"/>
    <property type="match status" value="1"/>
</dbReference>
<dbReference type="PROSITE" id="PS50076">
    <property type="entry name" value="DNAJ_2"/>
    <property type="match status" value="1"/>
</dbReference>
<dbReference type="Pfam" id="PF00226">
    <property type="entry name" value="DnaJ"/>
    <property type="match status" value="1"/>
</dbReference>
<feature type="non-terminal residue" evidence="9">
    <location>
        <position position="1"/>
    </location>
</feature>
<dbReference type="PRINTS" id="PR00625">
    <property type="entry name" value="JDOMAIN"/>
</dbReference>
<dbReference type="InterPro" id="IPR036869">
    <property type="entry name" value="J_dom_sf"/>
</dbReference>
<dbReference type="GO" id="GO:0051787">
    <property type="term" value="F:misfolded protein binding"/>
    <property type="evidence" value="ECO:0007669"/>
    <property type="project" value="TreeGrafter"/>
</dbReference>
<evidence type="ECO:0000259" key="8">
    <source>
        <dbReference type="PROSITE" id="PS50076"/>
    </source>
</evidence>
<reference evidence="12 13" key="1">
    <citation type="journal article" date="2013" name="Genome Biol.">
        <title>Draft genome of the mountain pine beetle, Dendroctonus ponderosae Hopkins, a major forest pest.</title>
        <authorList>
            <person name="Keeling C.I."/>
            <person name="Yuen M.M."/>
            <person name="Liao N.Y."/>
            <person name="Docking T.R."/>
            <person name="Chan S.K."/>
            <person name="Taylor G.A."/>
            <person name="Palmquist D.L."/>
            <person name="Jackman S.D."/>
            <person name="Nguyen A."/>
            <person name="Li M."/>
            <person name="Henderson H."/>
            <person name="Janes J.K."/>
            <person name="Zhao Y."/>
            <person name="Pandoh P."/>
            <person name="Moore R."/>
            <person name="Sperling F.A."/>
            <person name="Huber D.P."/>
            <person name="Birol I."/>
            <person name="Jones S.J."/>
            <person name="Bohlmann J."/>
        </authorList>
    </citation>
    <scope>NUCLEOTIDE SEQUENCE</scope>
</reference>
<dbReference type="EMBL" id="KB741091">
    <property type="protein sequence ID" value="ENN73929.1"/>
    <property type="molecule type" value="Genomic_DNA"/>
</dbReference>
<evidence type="ECO:0000256" key="4">
    <source>
        <dbReference type="ARBA" id="ARBA00022803"/>
    </source>
</evidence>
<dbReference type="SMART" id="SM00271">
    <property type="entry name" value="DnaJ"/>
    <property type="match status" value="1"/>
</dbReference>
<dbReference type="Gene3D" id="1.10.287.110">
    <property type="entry name" value="DnaJ domain"/>
    <property type="match status" value="1"/>
</dbReference>
<dbReference type="InterPro" id="IPR011990">
    <property type="entry name" value="TPR-like_helical_dom_sf"/>
</dbReference>
<reference evidence="11" key="2">
    <citation type="submission" date="2024-08" db="UniProtKB">
        <authorList>
            <consortium name="EnsemblMetazoa"/>
        </authorList>
    </citation>
    <scope>IDENTIFICATION</scope>
</reference>
<organism evidence="9">
    <name type="scientific">Dendroctonus ponderosae</name>
    <name type="common">Mountain pine beetle</name>
    <dbReference type="NCBI Taxonomy" id="77166"/>
    <lineage>
        <taxon>Eukaryota</taxon>
        <taxon>Metazoa</taxon>
        <taxon>Ecdysozoa</taxon>
        <taxon>Arthropoda</taxon>
        <taxon>Hexapoda</taxon>
        <taxon>Insecta</taxon>
        <taxon>Pterygota</taxon>
        <taxon>Neoptera</taxon>
        <taxon>Endopterygota</taxon>
        <taxon>Coleoptera</taxon>
        <taxon>Polyphaga</taxon>
        <taxon>Cucujiformia</taxon>
        <taxon>Curculionidae</taxon>
        <taxon>Scolytinae</taxon>
        <taxon>Dendroctonus</taxon>
    </lineage>
</organism>
<gene>
    <name evidence="11" type="primary">109541366</name>
    <name evidence="10" type="ORF">D910_10967</name>
    <name evidence="9" type="ORF">YQE_09472</name>
</gene>
<keyword evidence="2" id="KW-0732">Signal</keyword>
<sequence length="498" mass="57071">MTSPIFSDFTGNSVWFRITPYLVLLALENLVNVSECLSQGEINKHLEQGKEYLSKGQWGDALTHYHAAVDGDPTNYLTYFKRGTVYLALGKAKNALGDFDKVLELKPDFTAARIGRGNIHLKQGSYDLAQLDLYNVLKADPDNVEANELLKRIEPAKERKGNAEYYYGYNDYASAIQYLSEAIEVSPWAASLYEFRAEMHLETGNEIAAISDIKAATKLQSDNTDGFLKLAQILYKTGSATESLKAIRECLKLDPEHKKCFTFYKKIKKVEKVLVEAETAVENNNYAEGIEAALKVIKNEEDVRQIIFQAKRILCTCYMNEDRSEEAVKACSEALNIYEEAGIYCDRAEAYLQSELYDDAIRDFRAALEVDKHFERAKEGLNKAENRQKQSEKRDYYKILGVKRTATKKEIVKAYRKAAQKWHPDNYQMDEKMKKIAEKKFIDIAAAKEVLTDEEKRRQFDNGEDPLDPESGKQNMHANFHNFQSFHGSPFQFRFHFN</sequence>
<accession>N6T1I4</accession>
<dbReference type="Pfam" id="PF13432">
    <property type="entry name" value="TPR_16"/>
    <property type="match status" value="1"/>
</dbReference>
<dbReference type="Proteomes" id="UP000030742">
    <property type="component" value="Unassembled WGS sequence"/>
</dbReference>
<dbReference type="CDD" id="cd06257">
    <property type="entry name" value="DnaJ"/>
    <property type="match status" value="1"/>
</dbReference>
<dbReference type="KEGG" id="dpa:109541366"/>
<feature type="domain" description="J" evidence="8">
    <location>
        <begin position="395"/>
        <end position="464"/>
    </location>
</feature>
<evidence type="ECO:0000313" key="10">
    <source>
        <dbReference type="EMBL" id="ERL93679.1"/>
    </source>
</evidence>
<dbReference type="EnsemblMetazoa" id="XM_019910221.1">
    <property type="protein sequence ID" value="XP_019765780.1"/>
    <property type="gene ID" value="LOC109541366"/>
</dbReference>
<evidence type="ECO:0000313" key="11">
    <source>
        <dbReference type="EnsemblMetazoa" id="XP_019765780.1"/>
    </source>
</evidence>
<dbReference type="SUPFAM" id="SSF48452">
    <property type="entry name" value="TPR-like"/>
    <property type="match status" value="2"/>
</dbReference>
<evidence type="ECO:0000313" key="9">
    <source>
        <dbReference type="EMBL" id="ENN73929.1"/>
    </source>
</evidence>
<evidence type="ECO:0000256" key="6">
    <source>
        <dbReference type="PROSITE-ProRule" id="PRU00339"/>
    </source>
</evidence>
<feature type="repeat" description="TPR" evidence="6">
    <location>
        <begin position="341"/>
        <end position="374"/>
    </location>
</feature>
<dbReference type="GO" id="GO:0034975">
    <property type="term" value="P:protein folding in endoplasmic reticulum"/>
    <property type="evidence" value="ECO:0007669"/>
    <property type="project" value="TreeGrafter"/>
</dbReference>
<evidence type="ECO:0000313" key="12">
    <source>
        <dbReference type="Proteomes" id="UP000019118"/>
    </source>
</evidence>
<feature type="repeat" description="TPR" evidence="6">
    <location>
        <begin position="76"/>
        <end position="109"/>
    </location>
</feature>
<evidence type="ECO:0000256" key="7">
    <source>
        <dbReference type="SAM" id="MobiDB-lite"/>
    </source>
</evidence>
<dbReference type="Pfam" id="PF13414">
    <property type="entry name" value="TPR_11"/>
    <property type="match status" value="1"/>
</dbReference>